<proteinExistence type="inferred from homology"/>
<evidence type="ECO:0000256" key="4">
    <source>
        <dbReference type="ARBA" id="ARBA00023163"/>
    </source>
</evidence>
<protein>
    <submittedName>
        <fullName evidence="6">LysR family transcriptional regulator</fullName>
    </submittedName>
</protein>
<dbReference type="Gene3D" id="3.40.190.10">
    <property type="entry name" value="Periplasmic binding protein-like II"/>
    <property type="match status" value="2"/>
</dbReference>
<comment type="similarity">
    <text evidence="1">Belongs to the LysR transcriptional regulatory family.</text>
</comment>
<dbReference type="EMBL" id="QKVK01000007">
    <property type="protein sequence ID" value="PZF76128.1"/>
    <property type="molecule type" value="Genomic_DNA"/>
</dbReference>
<dbReference type="GO" id="GO:0006351">
    <property type="term" value="P:DNA-templated transcription"/>
    <property type="evidence" value="ECO:0007669"/>
    <property type="project" value="TreeGrafter"/>
</dbReference>
<dbReference type="InterPro" id="IPR036388">
    <property type="entry name" value="WH-like_DNA-bd_sf"/>
</dbReference>
<dbReference type="Pfam" id="PF03466">
    <property type="entry name" value="LysR_substrate"/>
    <property type="match status" value="1"/>
</dbReference>
<dbReference type="Gene3D" id="1.10.10.10">
    <property type="entry name" value="Winged helix-like DNA-binding domain superfamily/Winged helix DNA-binding domain"/>
    <property type="match status" value="1"/>
</dbReference>
<accession>A0A2W2B7Q6</accession>
<dbReference type="Proteomes" id="UP000248795">
    <property type="component" value="Unassembled WGS sequence"/>
</dbReference>
<dbReference type="Pfam" id="PF00126">
    <property type="entry name" value="HTH_1"/>
    <property type="match status" value="1"/>
</dbReference>
<dbReference type="SUPFAM" id="SSF53850">
    <property type="entry name" value="Periplasmic binding protein-like II"/>
    <property type="match status" value="1"/>
</dbReference>
<keyword evidence="3" id="KW-0238">DNA-binding</keyword>
<keyword evidence="7" id="KW-1185">Reference proteome</keyword>
<sequence length="264" mass="29025">MTQSAVSYQIKQIEAFVGAPLFLREARGVRLNARGEQLAPMVQAALASLSRAFRAVSDKAHSVLTISTMQTIAGNWLAPRIGSFQMLHPEFAVRLDISSTLADFAVDGIDVAIRSGRGHWPGLEQHLLFEQTFTAVASPAYLARAGRPKTPEDMLSHVLIAPSDEWWDIWFRAAGVATPITFTRPGIDVETQQMAASVALAGHGIAIITPRFEAQSFETGRLVALFDVTASSGESYYLAYPREHRASRKIRLFRDWVLKEAASD</sequence>
<keyword evidence="2" id="KW-0805">Transcription regulation</keyword>
<dbReference type="PANTHER" id="PTHR30537:SF79">
    <property type="entry name" value="TRANSCRIPTIONAL REGULATOR-RELATED"/>
    <property type="match status" value="1"/>
</dbReference>
<comment type="caution">
    <text evidence="6">The sequence shown here is derived from an EMBL/GenBank/DDBJ whole genome shotgun (WGS) entry which is preliminary data.</text>
</comment>
<evidence type="ECO:0000313" key="6">
    <source>
        <dbReference type="EMBL" id="PZF76128.1"/>
    </source>
</evidence>
<evidence type="ECO:0000313" key="7">
    <source>
        <dbReference type="Proteomes" id="UP000248795"/>
    </source>
</evidence>
<dbReference type="InterPro" id="IPR005119">
    <property type="entry name" value="LysR_subst-bd"/>
</dbReference>
<dbReference type="GO" id="GO:0043565">
    <property type="term" value="F:sequence-specific DNA binding"/>
    <property type="evidence" value="ECO:0007669"/>
    <property type="project" value="TreeGrafter"/>
</dbReference>
<dbReference type="PROSITE" id="PS50931">
    <property type="entry name" value="HTH_LYSR"/>
    <property type="match status" value="1"/>
</dbReference>
<dbReference type="CDD" id="cd08432">
    <property type="entry name" value="PBP2_GcdR_TrpI_HvrB_AmpR_like"/>
    <property type="match status" value="1"/>
</dbReference>
<dbReference type="InterPro" id="IPR036390">
    <property type="entry name" value="WH_DNA-bd_sf"/>
</dbReference>
<dbReference type="AlphaFoldDB" id="A0A2W2B7Q6"/>
<evidence type="ECO:0000256" key="2">
    <source>
        <dbReference type="ARBA" id="ARBA00023015"/>
    </source>
</evidence>
<dbReference type="SUPFAM" id="SSF46785">
    <property type="entry name" value="Winged helix' DNA-binding domain"/>
    <property type="match status" value="1"/>
</dbReference>
<evidence type="ECO:0000256" key="1">
    <source>
        <dbReference type="ARBA" id="ARBA00009437"/>
    </source>
</evidence>
<keyword evidence="4" id="KW-0804">Transcription</keyword>
<organism evidence="6 7">
    <name type="scientific">Aestuariivirga litoralis</name>
    <dbReference type="NCBI Taxonomy" id="2650924"/>
    <lineage>
        <taxon>Bacteria</taxon>
        <taxon>Pseudomonadati</taxon>
        <taxon>Pseudomonadota</taxon>
        <taxon>Alphaproteobacteria</taxon>
        <taxon>Hyphomicrobiales</taxon>
        <taxon>Aestuariivirgaceae</taxon>
        <taxon>Aestuariivirga</taxon>
    </lineage>
</organism>
<evidence type="ECO:0000256" key="3">
    <source>
        <dbReference type="ARBA" id="ARBA00023125"/>
    </source>
</evidence>
<dbReference type="InterPro" id="IPR058163">
    <property type="entry name" value="LysR-type_TF_proteobact-type"/>
</dbReference>
<dbReference type="InterPro" id="IPR000847">
    <property type="entry name" value="LysR_HTH_N"/>
</dbReference>
<reference evidence="7" key="1">
    <citation type="submission" date="2018-06" db="EMBL/GenBank/DDBJ databases">
        <title>Aestuariibacter litoralis strain KCTC 52945T.</title>
        <authorList>
            <person name="Li X."/>
            <person name="Salam N."/>
            <person name="Li J.-L."/>
            <person name="Chen Y.-M."/>
            <person name="Yang Z.-W."/>
            <person name="Zhang L.-Y."/>
            <person name="Han M.-X."/>
            <person name="Xiao M."/>
            <person name="Li W.-J."/>
        </authorList>
    </citation>
    <scope>NUCLEOTIDE SEQUENCE [LARGE SCALE GENOMIC DNA]</scope>
    <source>
        <strain evidence="7">KCTC 52945</strain>
    </source>
</reference>
<feature type="domain" description="HTH lysR-type" evidence="5">
    <location>
        <begin position="1"/>
        <end position="32"/>
    </location>
</feature>
<dbReference type="PANTHER" id="PTHR30537">
    <property type="entry name" value="HTH-TYPE TRANSCRIPTIONAL REGULATOR"/>
    <property type="match status" value="1"/>
</dbReference>
<gene>
    <name evidence="6" type="ORF">DK847_15345</name>
</gene>
<evidence type="ECO:0000259" key="5">
    <source>
        <dbReference type="PROSITE" id="PS50931"/>
    </source>
</evidence>
<dbReference type="GO" id="GO:0003700">
    <property type="term" value="F:DNA-binding transcription factor activity"/>
    <property type="evidence" value="ECO:0007669"/>
    <property type="project" value="InterPro"/>
</dbReference>
<name>A0A2W2B7Q6_9HYPH</name>